<feature type="domain" description="PAS" evidence="3">
    <location>
        <begin position="156"/>
        <end position="200"/>
    </location>
</feature>
<dbReference type="AlphaFoldDB" id="A0A928YUT2"/>
<dbReference type="InterPro" id="IPR001610">
    <property type="entry name" value="PAC"/>
</dbReference>
<feature type="domain" description="Methyl-accepting transducer" evidence="2">
    <location>
        <begin position="273"/>
        <end position="434"/>
    </location>
</feature>
<reference evidence="5" key="1">
    <citation type="submission" date="2018-07" db="EMBL/GenBank/DDBJ databases">
        <title>Genome assembly of strain Ka43.</title>
        <authorList>
            <person name="Kukolya J."/>
            <person name="Nagy I."/>
            <person name="Horvath B."/>
            <person name="Toth A."/>
        </authorList>
    </citation>
    <scope>NUCLEOTIDE SEQUENCE</scope>
    <source>
        <strain evidence="5">KB43</strain>
    </source>
</reference>
<dbReference type="SUPFAM" id="SSF58104">
    <property type="entry name" value="Methyl-accepting chemotaxis protein (MCP) signaling domain"/>
    <property type="match status" value="1"/>
</dbReference>
<evidence type="ECO:0000259" key="4">
    <source>
        <dbReference type="PROSITE" id="PS50113"/>
    </source>
</evidence>
<dbReference type="InterPro" id="IPR000700">
    <property type="entry name" value="PAS-assoc_C"/>
</dbReference>
<protein>
    <submittedName>
        <fullName evidence="5">Methyl-accepting chemotaxis protein</fullName>
    </submittedName>
</protein>
<dbReference type="InterPro" id="IPR050903">
    <property type="entry name" value="Bact_Chemotaxis_MeTrfase"/>
</dbReference>
<dbReference type="GO" id="GO:0016020">
    <property type="term" value="C:membrane"/>
    <property type="evidence" value="ECO:0007669"/>
    <property type="project" value="InterPro"/>
</dbReference>
<evidence type="ECO:0000313" key="5">
    <source>
        <dbReference type="EMBL" id="MBE8718289.1"/>
    </source>
</evidence>
<evidence type="ECO:0000259" key="3">
    <source>
        <dbReference type="PROSITE" id="PS50112"/>
    </source>
</evidence>
<dbReference type="SMART" id="SM00086">
    <property type="entry name" value="PAC"/>
    <property type="match status" value="2"/>
</dbReference>
<evidence type="ECO:0000256" key="1">
    <source>
        <dbReference type="PROSITE-ProRule" id="PRU00284"/>
    </source>
</evidence>
<comment type="caution">
    <text evidence="5">The sequence shown here is derived from an EMBL/GenBank/DDBJ whole genome shotgun (WGS) entry which is preliminary data.</text>
</comment>
<dbReference type="SMART" id="SM00283">
    <property type="entry name" value="MA"/>
    <property type="match status" value="1"/>
</dbReference>
<organism evidence="5 6">
    <name type="scientific">Cellvibrio polysaccharolyticus</name>
    <dbReference type="NCBI Taxonomy" id="2082724"/>
    <lineage>
        <taxon>Bacteria</taxon>
        <taxon>Pseudomonadati</taxon>
        <taxon>Pseudomonadota</taxon>
        <taxon>Gammaproteobacteria</taxon>
        <taxon>Cellvibrionales</taxon>
        <taxon>Cellvibrionaceae</taxon>
        <taxon>Cellvibrio</taxon>
    </lineage>
</organism>
<dbReference type="PROSITE" id="PS50112">
    <property type="entry name" value="PAS"/>
    <property type="match status" value="1"/>
</dbReference>
<dbReference type="NCBIfam" id="TIGR00229">
    <property type="entry name" value="sensory_box"/>
    <property type="match status" value="2"/>
</dbReference>
<dbReference type="SUPFAM" id="SSF55785">
    <property type="entry name" value="PYP-like sensor domain (PAS domain)"/>
    <property type="match status" value="2"/>
</dbReference>
<keyword evidence="1" id="KW-0807">Transducer</keyword>
<gene>
    <name evidence="5" type="ORF">C4F51_13925</name>
</gene>
<dbReference type="EMBL" id="PRDL01000001">
    <property type="protein sequence ID" value="MBE8718289.1"/>
    <property type="molecule type" value="Genomic_DNA"/>
</dbReference>
<evidence type="ECO:0000313" key="6">
    <source>
        <dbReference type="Proteomes" id="UP000652567"/>
    </source>
</evidence>
<dbReference type="GO" id="GO:0007165">
    <property type="term" value="P:signal transduction"/>
    <property type="evidence" value="ECO:0007669"/>
    <property type="project" value="UniProtKB-KW"/>
</dbReference>
<name>A0A928YUT2_9GAMM</name>
<dbReference type="InterPro" id="IPR000014">
    <property type="entry name" value="PAS"/>
</dbReference>
<dbReference type="Pfam" id="PF13426">
    <property type="entry name" value="PAS_9"/>
    <property type="match status" value="2"/>
</dbReference>
<dbReference type="InterPro" id="IPR035965">
    <property type="entry name" value="PAS-like_dom_sf"/>
</dbReference>
<dbReference type="GO" id="GO:0006935">
    <property type="term" value="P:chemotaxis"/>
    <property type="evidence" value="ECO:0007669"/>
    <property type="project" value="UniProtKB-ARBA"/>
</dbReference>
<proteinExistence type="predicted"/>
<sequence length="434" mass="48155">MFLFNQRKKALEHLIREKDYVTNELGSLKNNIAYIEFSTEGEIRHANKIFLDMMGYGLSDVVGKPHRIFCSADYVKTPDYKKFWMDLARGVAQEDTFLRKKADGSDVWIEAQYIPIKDVDGNVVSVIKLAFNVTPQKLKLDDLDAMNVALHRSTAVIEFDAEGNVLTANDNFLKLFGYSLAQVRGKHHRLFCTEMFYKENPDFWLQLSRGTFRSGMFERVSSSGATVWVEATYNPIYDSATGSIRKVVKFASDITAEVERHQATARVSQLSFSTAEETAQIARQGADLLRVSVNMSTDISSEVTDANTILLRLNEQAASIAAIVSTIRSIAEQTNLLALNAAIEAARAGDQGRGFAVVADEVRQLAARTSASTLEIEKVVAENKTLTLSVTEKMKTVKDSAEASKSQISQVDRVMSEIYEGAVNVSQTVSTLVK</sequence>
<dbReference type="InterPro" id="IPR004089">
    <property type="entry name" value="MCPsignal_dom"/>
</dbReference>
<dbReference type="PANTHER" id="PTHR24422:SF10">
    <property type="entry name" value="CHEMOTAXIS PROTEIN METHYLTRANSFERASE 2"/>
    <property type="match status" value="1"/>
</dbReference>
<dbReference type="PROSITE" id="PS50113">
    <property type="entry name" value="PAC"/>
    <property type="match status" value="1"/>
</dbReference>
<accession>A0A928YUT2</accession>
<dbReference type="CDD" id="cd00130">
    <property type="entry name" value="PAS"/>
    <property type="match status" value="2"/>
</dbReference>
<dbReference type="Proteomes" id="UP000652567">
    <property type="component" value="Unassembled WGS sequence"/>
</dbReference>
<dbReference type="PANTHER" id="PTHR24422">
    <property type="entry name" value="CHEMOTAXIS PROTEIN METHYLTRANSFERASE"/>
    <property type="match status" value="1"/>
</dbReference>
<dbReference type="PROSITE" id="PS50111">
    <property type="entry name" value="CHEMOTAXIS_TRANSDUC_2"/>
    <property type="match status" value="1"/>
</dbReference>
<dbReference type="Gene3D" id="3.30.450.20">
    <property type="entry name" value="PAS domain"/>
    <property type="match status" value="2"/>
</dbReference>
<feature type="domain" description="PAC" evidence="4">
    <location>
        <begin position="91"/>
        <end position="145"/>
    </location>
</feature>
<dbReference type="Pfam" id="PF00015">
    <property type="entry name" value="MCPsignal"/>
    <property type="match status" value="1"/>
</dbReference>
<keyword evidence="6" id="KW-1185">Reference proteome</keyword>
<evidence type="ECO:0000259" key="2">
    <source>
        <dbReference type="PROSITE" id="PS50111"/>
    </source>
</evidence>
<dbReference type="Gene3D" id="1.10.287.950">
    <property type="entry name" value="Methyl-accepting chemotaxis protein"/>
    <property type="match status" value="1"/>
</dbReference>